<evidence type="ECO:0000313" key="2">
    <source>
        <dbReference type="EMBL" id="VWB62962.1"/>
    </source>
</evidence>
<organism evidence="2 3">
    <name type="scientific">Burkholderia paludis</name>
    <dbReference type="NCBI Taxonomy" id="1506587"/>
    <lineage>
        <taxon>Bacteria</taxon>
        <taxon>Pseudomonadati</taxon>
        <taxon>Pseudomonadota</taxon>
        <taxon>Betaproteobacteria</taxon>
        <taxon>Burkholderiales</taxon>
        <taxon>Burkholderiaceae</taxon>
        <taxon>Burkholderia</taxon>
        <taxon>Burkholderia cepacia complex</taxon>
    </lineage>
</organism>
<dbReference type="AlphaFoldDB" id="A0A6P2KXB7"/>
<dbReference type="Proteomes" id="UP000494330">
    <property type="component" value="Unassembled WGS sequence"/>
</dbReference>
<feature type="transmembrane region" description="Helical" evidence="1">
    <location>
        <begin position="314"/>
        <end position="334"/>
    </location>
</feature>
<gene>
    <name evidence="2" type="ORF">BPA30113_02800</name>
</gene>
<protein>
    <submittedName>
        <fullName evidence="2">Uncharacterized protein</fullName>
    </submittedName>
</protein>
<accession>A0A6P2KXB7</accession>
<dbReference type="EMBL" id="CABVQD010000007">
    <property type="protein sequence ID" value="VWB62962.1"/>
    <property type="molecule type" value="Genomic_DNA"/>
</dbReference>
<reference evidence="2 3" key="1">
    <citation type="submission" date="2019-09" db="EMBL/GenBank/DDBJ databases">
        <authorList>
            <person name="Depoorter E."/>
        </authorList>
    </citation>
    <scope>NUCLEOTIDE SEQUENCE [LARGE SCALE GENOMIC DNA]</scope>
    <source>
        <strain evidence="2">LMG 30113</strain>
    </source>
</reference>
<keyword evidence="1" id="KW-0812">Transmembrane</keyword>
<proteinExistence type="predicted"/>
<name>A0A6P2KXB7_9BURK</name>
<keyword evidence="1" id="KW-1133">Transmembrane helix</keyword>
<sequence>MSTQQDTNAAAAGLAGLLSSMVNRPVTEEIGKAVADARFRVDKQIKESEKGVKGDLAKIVEEFPKLLDELESVRDHLDLEIRKRSAELEEKIAPRFGVIGAKQEEVARAFHTVLDEAFTDVRMRDERLDERIGELRVGFAAAMNEHASAQERQTAQLSAHVDQLTIRGEAIHGGLERLADVFQKALGNAQDEVRADNARLETRIGEVKTSAVAMNEHAGARMSDLAVVVVERVRVVEASIAERANTLERQTAQLLVHVEQLDAQGKSMYGMLGSDVAALGRNHDEHRKAMQDVLADLTTAISVIGQGQKNLKKLVYGALGMSTITAVLLVIYVLRVWPR</sequence>
<dbReference type="RefSeq" id="WP_034196885.1">
    <property type="nucleotide sequence ID" value="NZ_CABVQD010000007.1"/>
</dbReference>
<keyword evidence="1" id="KW-0472">Membrane</keyword>
<evidence type="ECO:0000313" key="3">
    <source>
        <dbReference type="Proteomes" id="UP000494330"/>
    </source>
</evidence>
<keyword evidence="3" id="KW-1185">Reference proteome</keyword>
<evidence type="ECO:0000256" key="1">
    <source>
        <dbReference type="SAM" id="Phobius"/>
    </source>
</evidence>